<feature type="transmembrane region" description="Helical" evidence="1">
    <location>
        <begin position="480"/>
        <end position="498"/>
    </location>
</feature>
<dbReference type="OrthoDB" id="68488at2759"/>
<protein>
    <submittedName>
        <fullName evidence="2">Unnamed protein product</fullName>
    </submittedName>
</protein>
<keyword evidence="3" id="KW-1185">Reference proteome</keyword>
<evidence type="ECO:0000313" key="2">
    <source>
        <dbReference type="EMBL" id="GMF09919.1"/>
    </source>
</evidence>
<dbReference type="AlphaFoldDB" id="A0A9W6T9Q4"/>
<dbReference type="EMBL" id="BSXW01000024">
    <property type="protein sequence ID" value="GMF09919.1"/>
    <property type="molecule type" value="Genomic_DNA"/>
</dbReference>
<name>A0A9W6T9Q4_9STRA</name>
<accession>A0A9W6T9Q4</accession>
<reference evidence="2" key="1">
    <citation type="submission" date="2023-04" db="EMBL/GenBank/DDBJ databases">
        <title>Phytophthora lilii NBRC 32176.</title>
        <authorList>
            <person name="Ichikawa N."/>
            <person name="Sato H."/>
            <person name="Tonouchi N."/>
        </authorList>
    </citation>
    <scope>NUCLEOTIDE SEQUENCE</scope>
    <source>
        <strain evidence="2">NBRC 32176</strain>
    </source>
</reference>
<organism evidence="2 3">
    <name type="scientific">Phytophthora lilii</name>
    <dbReference type="NCBI Taxonomy" id="2077276"/>
    <lineage>
        <taxon>Eukaryota</taxon>
        <taxon>Sar</taxon>
        <taxon>Stramenopiles</taxon>
        <taxon>Oomycota</taxon>
        <taxon>Peronosporomycetes</taxon>
        <taxon>Peronosporales</taxon>
        <taxon>Peronosporaceae</taxon>
        <taxon>Phytophthora</taxon>
    </lineage>
</organism>
<keyword evidence="1" id="KW-0472">Membrane</keyword>
<keyword evidence="1" id="KW-0812">Transmembrane</keyword>
<comment type="caution">
    <text evidence="2">The sequence shown here is derived from an EMBL/GenBank/DDBJ whole genome shotgun (WGS) entry which is preliminary data.</text>
</comment>
<evidence type="ECO:0000313" key="3">
    <source>
        <dbReference type="Proteomes" id="UP001165083"/>
    </source>
</evidence>
<sequence>MKSIQPPAQAWRDSVLSTALFSTTYEDKTASIRTYEWLRLLPQPNIPNCIPISKLRCIIPIVSFALLMTDIPRTGLGIQNLREYYPVPLMPSTAFALDLLTILSYMYAVKAILYDTTSVGLRGAVELLNVTEFPDVLLYKPSQDQPATNPDSLLNLRTAFTMLDAFISAAQSELRPAHKKIPTTMRFATKHNWVDRVHHYVVRFASKNPAWRLHSLHVPLITPDTQSLAICSNAGVAKQTSPRPRFCNHPGIWKCKHPLDASLPAVRLWDHMDLRFRAFKQRYPDLELDVALVSSQRLSSTSGAMRSTFYNYEALEVVVLTRGRRCADNVDNENVSASSCNGTKTCTTVFVDDYRYERDIVQTNLVDWYGIISMLRGSAQAYVWIRAALLIYGAYVVAEVSLAGQRRCSNSRLVAIALIVFKIPFQVVVYSSLFPVACYVAALLLDSSFMDIFLDSYWASVAGSINFQLIPFLKTTAVQMRNVWVLALLASLVVFAVRKTRDHWNDGIPGVRGLVIGFTSTLTVAGPFKKNAYRDTNILQLFRVANAGQTTDIVYCNPGGYFNASSSRASGVTIPPHQASHTSIGQEVSSPTADMIPTFSRLQTKILPVQSQIVPSNNAVARTSRRNTRGTHCRTTELRSVVQLMNVAMMTDPWNLLWLRILGIQLYLYKVHSSEVRSASYAIVLPFHQNQMEEFTGLSLSDYQLLDSANSRDIPIWLLFQCG</sequence>
<feature type="transmembrane region" description="Helical" evidence="1">
    <location>
        <begin position="381"/>
        <end position="402"/>
    </location>
</feature>
<keyword evidence="1" id="KW-1133">Transmembrane helix</keyword>
<dbReference type="Proteomes" id="UP001165083">
    <property type="component" value="Unassembled WGS sequence"/>
</dbReference>
<proteinExistence type="predicted"/>
<evidence type="ECO:0000256" key="1">
    <source>
        <dbReference type="SAM" id="Phobius"/>
    </source>
</evidence>
<gene>
    <name evidence="2" type="ORF">Plil01_000078000</name>
</gene>
<feature type="transmembrane region" description="Helical" evidence="1">
    <location>
        <begin position="414"/>
        <end position="444"/>
    </location>
</feature>